<evidence type="ECO:0000259" key="2">
    <source>
        <dbReference type="PROSITE" id="PS51674"/>
    </source>
</evidence>
<feature type="domain" description="4Fe-4S Wbl-type" evidence="2">
    <location>
        <begin position="113"/>
        <end position="183"/>
    </location>
</feature>
<feature type="region of interest" description="Disordered" evidence="1">
    <location>
        <begin position="170"/>
        <end position="213"/>
    </location>
</feature>
<name>A0A5P8K365_9ACTN</name>
<dbReference type="EMBL" id="CP045096">
    <property type="protein sequence ID" value="QFQ97430.1"/>
    <property type="molecule type" value="Genomic_DNA"/>
</dbReference>
<dbReference type="Proteomes" id="UP000327294">
    <property type="component" value="Chromosome"/>
</dbReference>
<sequence length="242" mass="26446">MPHRRVPRPRNRDPEQPPDPGDVSRGVLAPHAGGPQRASVDVRQEQAGLGVADRGAVPRDVRVFLPPGGPGPDLDDGRGIRAARAVRGGDPMSRASAHGLSSPRADDWTVQALCADSSYEDIRDDLWFAPASRKDAVDEARFICHQCPVRDACLTDALTLEGAAHRSERHGIRGGLTGSQRRRRYEKTLQGPKRPPAKCGTRSGYQKHRKDRTEPCADCRNANTAYHQRRAVVPPKTTRIAA</sequence>
<protein>
    <submittedName>
        <fullName evidence="3">WhiB family transcriptional regulator</fullName>
    </submittedName>
</protein>
<dbReference type="KEGG" id="sphv:F9278_15790"/>
<evidence type="ECO:0000313" key="3">
    <source>
        <dbReference type="EMBL" id="QFQ97430.1"/>
    </source>
</evidence>
<dbReference type="Pfam" id="PF02467">
    <property type="entry name" value="Whib"/>
    <property type="match status" value="1"/>
</dbReference>
<organism evidence="3 4">
    <name type="scientific">Streptomyces phaeolivaceus</name>
    <dbReference type="NCBI Taxonomy" id="2653200"/>
    <lineage>
        <taxon>Bacteria</taxon>
        <taxon>Bacillati</taxon>
        <taxon>Actinomycetota</taxon>
        <taxon>Actinomycetes</taxon>
        <taxon>Kitasatosporales</taxon>
        <taxon>Streptomycetaceae</taxon>
        <taxon>Streptomyces</taxon>
    </lineage>
</organism>
<proteinExistence type="predicted"/>
<keyword evidence="4" id="KW-1185">Reference proteome</keyword>
<evidence type="ECO:0000256" key="1">
    <source>
        <dbReference type="SAM" id="MobiDB-lite"/>
    </source>
</evidence>
<dbReference type="PROSITE" id="PS51674">
    <property type="entry name" value="4FE4S_WBL"/>
    <property type="match status" value="1"/>
</dbReference>
<accession>A0A5P8K365</accession>
<feature type="region of interest" description="Disordered" evidence="1">
    <location>
        <begin position="1"/>
        <end position="54"/>
    </location>
</feature>
<gene>
    <name evidence="3" type="ORF">F9278_15790</name>
</gene>
<evidence type="ECO:0000313" key="4">
    <source>
        <dbReference type="Proteomes" id="UP000327294"/>
    </source>
</evidence>
<dbReference type="AlphaFoldDB" id="A0A5P8K365"/>
<dbReference type="InterPro" id="IPR034768">
    <property type="entry name" value="4FE4S_WBL"/>
</dbReference>
<reference evidence="3 4" key="1">
    <citation type="submission" date="2019-10" db="EMBL/GenBank/DDBJ databases">
        <title>Streptomyces sp. strain GY16 isolated from leaves of Broussonetia papyrifera.</title>
        <authorList>
            <person name="Mo P."/>
        </authorList>
    </citation>
    <scope>NUCLEOTIDE SEQUENCE [LARGE SCALE GENOMIC DNA]</scope>
    <source>
        <strain evidence="3 4">GY16</strain>
    </source>
</reference>